<gene>
    <name evidence="1" type="ORF">HK413_00860</name>
</gene>
<keyword evidence="2" id="KW-1185">Reference proteome</keyword>
<name>A0ABX1VYP4_9SPHI</name>
<evidence type="ECO:0000313" key="2">
    <source>
        <dbReference type="Proteomes" id="UP000566071"/>
    </source>
</evidence>
<dbReference type="RefSeq" id="WP_175268793.1">
    <property type="nucleotide sequence ID" value="NZ_JABFCR010000002.1"/>
</dbReference>
<comment type="caution">
    <text evidence="1">The sequence shown here is derived from an EMBL/GenBank/DDBJ whole genome shotgun (WGS) entry which is preliminary data.</text>
</comment>
<evidence type="ECO:0000313" key="1">
    <source>
        <dbReference type="EMBL" id="NNU33092.1"/>
    </source>
</evidence>
<reference evidence="1 2" key="1">
    <citation type="submission" date="2020-05" db="EMBL/GenBank/DDBJ databases">
        <authorList>
            <person name="Khan S.A."/>
            <person name="Jeon C.O."/>
            <person name="Chun B.H."/>
        </authorList>
    </citation>
    <scope>NUCLEOTIDE SEQUENCE [LARGE SCALE GENOMIC DNA]</scope>
    <source>
        <strain evidence="1 2">S1162</strain>
    </source>
</reference>
<sequence length="112" mass="12743">MKKFAAILLLTAYLFSTTELHQLLKLPVVFEHFAEHRKKNKNISFLQFPDMHYLHGSPKDKDYNEDMKLPFKTADNCTATVSPVLIPQVVQAPAIPLIIPSGNKGSPFRYMV</sequence>
<dbReference type="EMBL" id="JABFCR010000002">
    <property type="protein sequence ID" value="NNU33092.1"/>
    <property type="molecule type" value="Genomic_DNA"/>
</dbReference>
<proteinExistence type="predicted"/>
<protein>
    <submittedName>
        <fullName evidence="1">Uncharacterized protein</fullName>
    </submittedName>
</protein>
<dbReference type="Proteomes" id="UP000566071">
    <property type="component" value="Unassembled WGS sequence"/>
</dbReference>
<organism evidence="1 2">
    <name type="scientific">Mucilaginibacter humi</name>
    <dbReference type="NCBI Taxonomy" id="2732510"/>
    <lineage>
        <taxon>Bacteria</taxon>
        <taxon>Pseudomonadati</taxon>
        <taxon>Bacteroidota</taxon>
        <taxon>Sphingobacteriia</taxon>
        <taxon>Sphingobacteriales</taxon>
        <taxon>Sphingobacteriaceae</taxon>
        <taxon>Mucilaginibacter</taxon>
    </lineage>
</organism>
<accession>A0ABX1VYP4</accession>